<dbReference type="PANTHER" id="PTHR33881:SF17">
    <property type="entry name" value="EGF-LIKE DOMAIN-CONTAINING PROTEIN"/>
    <property type="match status" value="1"/>
</dbReference>
<dbReference type="OrthoDB" id="1914642at2759"/>
<evidence type="ECO:0000313" key="2">
    <source>
        <dbReference type="EMBL" id="KAI0516346.1"/>
    </source>
</evidence>
<feature type="signal peptide" evidence="1">
    <location>
        <begin position="1"/>
        <end position="27"/>
    </location>
</feature>
<evidence type="ECO:0000313" key="3">
    <source>
        <dbReference type="Proteomes" id="UP000829196"/>
    </source>
</evidence>
<protein>
    <submittedName>
        <fullName evidence="2">Uncharacterized protein</fullName>
    </submittedName>
</protein>
<sequence length="219" mass="23349">MVSTKVAIFLVALQSISLLQQPSQVSAEILSPLFSPILNGLCNAVNCGKGICKVSENHTFGFMCECNPGWNQFNGSDHFSFLPCVIPQCTIDSSCSTNSPAPVSAPAPAPFPAPPTNLSLFDPCTWSFCGGGQCSQTSTFEHRCECKLGYNNLLNVSIFPCYRQCSIGGDCVNLGINVSNSSSSPSSSTNLNDNSFGGELPALNSFMWLFMLLTSLVMT</sequence>
<dbReference type="PANTHER" id="PTHR33881">
    <property type="entry name" value="NEUROGENIC LOCUS NOTCH-LIKE PROTEIN"/>
    <property type="match status" value="1"/>
</dbReference>
<keyword evidence="1" id="KW-0732">Signal</keyword>
<reference evidence="2" key="1">
    <citation type="journal article" date="2022" name="Front. Genet.">
        <title>Chromosome-Scale Assembly of the Dendrobium nobile Genome Provides Insights Into the Molecular Mechanism of the Biosynthesis of the Medicinal Active Ingredient of Dendrobium.</title>
        <authorList>
            <person name="Xu Q."/>
            <person name="Niu S.-C."/>
            <person name="Li K.-L."/>
            <person name="Zheng P.-J."/>
            <person name="Zhang X.-J."/>
            <person name="Jia Y."/>
            <person name="Liu Y."/>
            <person name="Niu Y.-X."/>
            <person name="Yu L.-H."/>
            <person name="Chen D.-F."/>
            <person name="Zhang G.-Q."/>
        </authorList>
    </citation>
    <scope>NUCLEOTIDE SEQUENCE</scope>
    <source>
        <tissue evidence="2">Leaf</tissue>
    </source>
</reference>
<dbReference type="AlphaFoldDB" id="A0A8T3BR84"/>
<organism evidence="2 3">
    <name type="scientific">Dendrobium nobile</name>
    <name type="common">Orchid</name>
    <dbReference type="NCBI Taxonomy" id="94219"/>
    <lineage>
        <taxon>Eukaryota</taxon>
        <taxon>Viridiplantae</taxon>
        <taxon>Streptophyta</taxon>
        <taxon>Embryophyta</taxon>
        <taxon>Tracheophyta</taxon>
        <taxon>Spermatophyta</taxon>
        <taxon>Magnoliopsida</taxon>
        <taxon>Liliopsida</taxon>
        <taxon>Asparagales</taxon>
        <taxon>Orchidaceae</taxon>
        <taxon>Epidendroideae</taxon>
        <taxon>Malaxideae</taxon>
        <taxon>Dendrobiinae</taxon>
        <taxon>Dendrobium</taxon>
    </lineage>
</organism>
<comment type="caution">
    <text evidence="2">The sequence shown here is derived from an EMBL/GenBank/DDBJ whole genome shotgun (WGS) entry which is preliminary data.</text>
</comment>
<name>A0A8T3BR84_DENNO</name>
<accession>A0A8T3BR84</accession>
<evidence type="ECO:0000256" key="1">
    <source>
        <dbReference type="SAM" id="SignalP"/>
    </source>
</evidence>
<feature type="chain" id="PRO_5035875736" evidence="1">
    <location>
        <begin position="28"/>
        <end position="219"/>
    </location>
</feature>
<dbReference type="EMBL" id="JAGYWB010000007">
    <property type="protein sequence ID" value="KAI0516346.1"/>
    <property type="molecule type" value="Genomic_DNA"/>
</dbReference>
<keyword evidence="3" id="KW-1185">Reference proteome</keyword>
<dbReference type="Proteomes" id="UP000829196">
    <property type="component" value="Unassembled WGS sequence"/>
</dbReference>
<gene>
    <name evidence="2" type="ORF">KFK09_009018</name>
</gene>
<proteinExistence type="predicted"/>